<proteinExistence type="predicted"/>
<keyword evidence="2" id="KW-1185">Reference proteome</keyword>
<reference evidence="1" key="1">
    <citation type="submission" date="2020-06" db="EMBL/GenBank/DDBJ databases">
        <title>Draft genome of Bugula neritina, a colonial animal packing powerful symbionts and potential medicines.</title>
        <authorList>
            <person name="Rayko M."/>
        </authorList>
    </citation>
    <scope>NUCLEOTIDE SEQUENCE [LARGE SCALE GENOMIC DNA]</scope>
    <source>
        <strain evidence="1">Kwan_BN1</strain>
    </source>
</reference>
<name>A0A7J7IXY2_BUGNE</name>
<evidence type="ECO:0000313" key="1">
    <source>
        <dbReference type="EMBL" id="KAF6018685.1"/>
    </source>
</evidence>
<gene>
    <name evidence="1" type="ORF">EB796_023015</name>
</gene>
<comment type="caution">
    <text evidence="1">The sequence shown here is derived from an EMBL/GenBank/DDBJ whole genome shotgun (WGS) entry which is preliminary data.</text>
</comment>
<sequence length="76" mass="9223">MLEHPYFAQRFIHQFTGHQGNLKNYHYKRQTQETKRQHQYYPSRNPSICYVVTHPINLSKYHFPVFTQNTITSHST</sequence>
<evidence type="ECO:0000313" key="2">
    <source>
        <dbReference type="Proteomes" id="UP000593567"/>
    </source>
</evidence>
<organism evidence="1 2">
    <name type="scientific">Bugula neritina</name>
    <name type="common">Brown bryozoan</name>
    <name type="synonym">Sertularia neritina</name>
    <dbReference type="NCBI Taxonomy" id="10212"/>
    <lineage>
        <taxon>Eukaryota</taxon>
        <taxon>Metazoa</taxon>
        <taxon>Spiralia</taxon>
        <taxon>Lophotrochozoa</taxon>
        <taxon>Bryozoa</taxon>
        <taxon>Gymnolaemata</taxon>
        <taxon>Cheilostomatida</taxon>
        <taxon>Flustrina</taxon>
        <taxon>Buguloidea</taxon>
        <taxon>Bugulidae</taxon>
        <taxon>Bugula</taxon>
    </lineage>
</organism>
<protein>
    <submittedName>
        <fullName evidence="1">Uncharacterized protein</fullName>
    </submittedName>
</protein>
<dbReference type="EMBL" id="VXIV02003284">
    <property type="protein sequence ID" value="KAF6018685.1"/>
    <property type="molecule type" value="Genomic_DNA"/>
</dbReference>
<accession>A0A7J7IXY2</accession>
<dbReference type="AlphaFoldDB" id="A0A7J7IXY2"/>
<dbReference type="Proteomes" id="UP000593567">
    <property type="component" value="Unassembled WGS sequence"/>
</dbReference>